<evidence type="ECO:0000256" key="1">
    <source>
        <dbReference type="SAM" id="Phobius"/>
    </source>
</evidence>
<dbReference type="EMBL" id="JALJOR010000006">
    <property type="protein sequence ID" value="KAK9815526.1"/>
    <property type="molecule type" value="Genomic_DNA"/>
</dbReference>
<accession>A0AAW1Q1F4</accession>
<comment type="caution">
    <text evidence="2">The sequence shown here is derived from an EMBL/GenBank/DDBJ whole genome shotgun (WGS) entry which is preliminary data.</text>
</comment>
<sequence>MQPAGSASRSSSLRKRLLRAVTAADREAPGPRSARSLRPVIAFCCSLLGILYLGHLFWAPLAPRPPWRTPLAVQTQNSQQGTADPYAASKVVNIVLLAPRCCDDSRYTDLAEQDCHSRAVRLCHGLAPSACFSAATATASCERLWQPRGYKISYAAAVRRAVPYLQRLGWVNLKVYRDISESDLSLKGVPEDSPLRAGACNVDALREATEAALQKADVIITESGNFKFLFPVYRTQRFIILDTSDTATLRVKLTREHGDLDDPRILAVLKPQVLVPASLNNAQIFEYTSHLAWLPGASSQPQYTGRRSPPASPRVLDRTIAALSHIYRYKYPYDCGGRMEHIRYAGFFAQNFTSWRPPPLRTRKIDLAFFGKVDSGLYAKAEKQVLAQHRKAAIEALTAMQAIHPELHILPGDKFFPDYADYVATLWDVKIFVSPYGAGEWSHKDFEAMMCGCLVMKPRAGAFTTYPAVFQPGLTVVDVDVGWANLEHNSLDMLANLDRAQQMADKAALRLLEYSDMHRYAADLDTLLTVLTGDQQRSDAPNATAAPGTRT</sequence>
<dbReference type="AlphaFoldDB" id="A0AAW1Q1F4"/>
<name>A0AAW1Q1F4_9CHLO</name>
<keyword evidence="1" id="KW-0472">Membrane</keyword>
<keyword evidence="1" id="KW-0812">Transmembrane</keyword>
<evidence type="ECO:0000313" key="2">
    <source>
        <dbReference type="EMBL" id="KAK9815526.1"/>
    </source>
</evidence>
<keyword evidence="3" id="KW-1185">Reference proteome</keyword>
<organism evidence="2 3">
    <name type="scientific">[Myrmecia] bisecta</name>
    <dbReference type="NCBI Taxonomy" id="41462"/>
    <lineage>
        <taxon>Eukaryota</taxon>
        <taxon>Viridiplantae</taxon>
        <taxon>Chlorophyta</taxon>
        <taxon>core chlorophytes</taxon>
        <taxon>Trebouxiophyceae</taxon>
        <taxon>Trebouxiales</taxon>
        <taxon>Trebouxiaceae</taxon>
        <taxon>Myrmecia</taxon>
    </lineage>
</organism>
<evidence type="ECO:0008006" key="4">
    <source>
        <dbReference type="Google" id="ProtNLM"/>
    </source>
</evidence>
<proteinExistence type="predicted"/>
<reference evidence="2 3" key="1">
    <citation type="journal article" date="2024" name="Nat. Commun.">
        <title>Phylogenomics reveals the evolutionary origins of lichenization in chlorophyte algae.</title>
        <authorList>
            <person name="Puginier C."/>
            <person name="Libourel C."/>
            <person name="Otte J."/>
            <person name="Skaloud P."/>
            <person name="Haon M."/>
            <person name="Grisel S."/>
            <person name="Petersen M."/>
            <person name="Berrin J.G."/>
            <person name="Delaux P.M."/>
            <person name="Dal Grande F."/>
            <person name="Keller J."/>
        </authorList>
    </citation>
    <scope>NUCLEOTIDE SEQUENCE [LARGE SCALE GENOMIC DNA]</scope>
    <source>
        <strain evidence="2 3">SAG 2043</strain>
    </source>
</reference>
<feature type="transmembrane region" description="Helical" evidence="1">
    <location>
        <begin position="40"/>
        <end position="61"/>
    </location>
</feature>
<dbReference type="Proteomes" id="UP001489004">
    <property type="component" value="Unassembled WGS sequence"/>
</dbReference>
<gene>
    <name evidence="2" type="ORF">WJX72_005128</name>
</gene>
<evidence type="ECO:0000313" key="3">
    <source>
        <dbReference type="Proteomes" id="UP001489004"/>
    </source>
</evidence>
<keyword evidence="1" id="KW-1133">Transmembrane helix</keyword>
<protein>
    <recommendedName>
        <fullName evidence="4">Glycosyltransferase</fullName>
    </recommendedName>
</protein>